<organism evidence="1 2">
    <name type="scientific">Hymenobacter edaphi</name>
    <dbReference type="NCBI Taxonomy" id="2211146"/>
    <lineage>
        <taxon>Bacteria</taxon>
        <taxon>Pseudomonadati</taxon>
        <taxon>Bacteroidota</taxon>
        <taxon>Cytophagia</taxon>
        <taxon>Cytophagales</taxon>
        <taxon>Hymenobacteraceae</taxon>
        <taxon>Hymenobacter</taxon>
    </lineage>
</organism>
<evidence type="ECO:0000313" key="1">
    <source>
        <dbReference type="EMBL" id="RAK67933.1"/>
    </source>
</evidence>
<reference evidence="2" key="1">
    <citation type="submission" date="2018-05" db="EMBL/GenBank/DDBJ databases">
        <authorList>
            <person name="Nie L."/>
        </authorList>
    </citation>
    <scope>NUCLEOTIDE SEQUENCE [LARGE SCALE GENOMIC DNA]</scope>
    <source>
        <strain evidence="2">NL</strain>
    </source>
</reference>
<dbReference type="Gene3D" id="1.25.40.10">
    <property type="entry name" value="Tetratricopeptide repeat domain"/>
    <property type="match status" value="1"/>
</dbReference>
<protein>
    <submittedName>
        <fullName evidence="1">Uncharacterized protein</fullName>
    </submittedName>
</protein>
<dbReference type="SMART" id="SM00028">
    <property type="entry name" value="TPR"/>
    <property type="match status" value="2"/>
</dbReference>
<gene>
    <name evidence="1" type="ORF">DLM85_07770</name>
</gene>
<dbReference type="InterPro" id="IPR011990">
    <property type="entry name" value="TPR-like_helical_dom_sf"/>
</dbReference>
<dbReference type="SUPFAM" id="SSF48452">
    <property type="entry name" value="TPR-like"/>
    <property type="match status" value="1"/>
</dbReference>
<proteinExistence type="predicted"/>
<dbReference type="OrthoDB" id="9815010at2"/>
<dbReference type="AlphaFoldDB" id="A0A328BLF3"/>
<evidence type="ECO:0000313" key="2">
    <source>
        <dbReference type="Proteomes" id="UP000248553"/>
    </source>
</evidence>
<sequence>MPDRPQQLDELFQRLQTATAPLEIEALQQGIWQLWLETDDVALNKHLESGMRALSAEDYTRAIADFGWIVAQHPAYAEGWNKRATAHYLRGEYRASLLDIARTLRLEPRHFGALSGRATILRMVGDDRGALRTLRRLSQLCPHLPGLQTQLHDLQRRLDDSDAQ</sequence>
<accession>A0A328BLF3</accession>
<dbReference type="RefSeq" id="WP_111477549.1">
    <property type="nucleotide sequence ID" value="NZ_QHKM01000002.1"/>
</dbReference>
<keyword evidence="2" id="KW-1185">Reference proteome</keyword>
<dbReference type="EMBL" id="QHKM01000002">
    <property type="protein sequence ID" value="RAK67933.1"/>
    <property type="molecule type" value="Genomic_DNA"/>
</dbReference>
<name>A0A328BLF3_9BACT</name>
<dbReference type="Proteomes" id="UP000248553">
    <property type="component" value="Unassembled WGS sequence"/>
</dbReference>
<comment type="caution">
    <text evidence="1">The sequence shown here is derived from an EMBL/GenBank/DDBJ whole genome shotgun (WGS) entry which is preliminary data.</text>
</comment>
<dbReference type="InterPro" id="IPR019734">
    <property type="entry name" value="TPR_rpt"/>
</dbReference>